<evidence type="ECO:0000256" key="1">
    <source>
        <dbReference type="SAM" id="MobiDB-lite"/>
    </source>
</evidence>
<sequence length="309" mass="33594">METHLARVLVCLAVLSTGVVRADPGTDGKPEAPPARTVLLLGDSLIVTSFGEYLEKSLNEHPGTRAMRRAKSSTGLARPDFFDWMKVGREEVERHQPDVVVVIMGGNDGQGLTDEKGKAKMQWGAAGWADAYRQRVADFLGVLQAPGRKILWVELPYTGLPNFERKLGVIRRVLREAVSAHEASKYLETKPFFTDAKGAILREAQVEGFRKPMRLKMEDGVHFTLAGGRYFATKVYPAVIGLLGPGGAEPRPDNPKPVPVAAAPAAPEAPPAAAPVKTEVRNREPAICREFDAVSEAPMTSMPMALCYP</sequence>
<dbReference type="Proteomes" id="UP000256345">
    <property type="component" value="Unassembled WGS sequence"/>
</dbReference>
<dbReference type="SUPFAM" id="SSF52266">
    <property type="entry name" value="SGNH hydrolase"/>
    <property type="match status" value="1"/>
</dbReference>
<evidence type="ECO:0008006" key="4">
    <source>
        <dbReference type="Google" id="ProtNLM"/>
    </source>
</evidence>
<gene>
    <name evidence="2" type="ORF">ATI61_113126</name>
</gene>
<dbReference type="InterPro" id="IPR036514">
    <property type="entry name" value="SGNH_hydro_sf"/>
</dbReference>
<comment type="caution">
    <text evidence="2">The sequence shown here is derived from an EMBL/GenBank/DDBJ whole genome shotgun (WGS) entry which is preliminary data.</text>
</comment>
<protein>
    <recommendedName>
        <fullName evidence="4">SGNH hydrolase-type esterase domain-containing protein</fullName>
    </recommendedName>
</protein>
<reference evidence="2 3" key="1">
    <citation type="submission" date="2018-08" db="EMBL/GenBank/DDBJ databases">
        <title>Genomic Encyclopedia of Archaeal and Bacterial Type Strains, Phase II (KMG-II): from individual species to whole genera.</title>
        <authorList>
            <person name="Goeker M."/>
        </authorList>
    </citation>
    <scope>NUCLEOTIDE SEQUENCE [LARGE SCALE GENOMIC DNA]</scope>
    <source>
        <strain evidence="2 3">DSM 2261</strain>
    </source>
</reference>
<dbReference type="RefSeq" id="WP_082175293.1">
    <property type="nucleotide sequence ID" value="NZ_CP011509.1"/>
</dbReference>
<feature type="region of interest" description="Disordered" evidence="1">
    <location>
        <begin position="247"/>
        <end position="278"/>
    </location>
</feature>
<dbReference type="Pfam" id="PF04311">
    <property type="entry name" value="DUF459"/>
    <property type="match status" value="1"/>
</dbReference>
<proteinExistence type="predicted"/>
<organism evidence="2 3">
    <name type="scientific">Archangium gephyra</name>
    <dbReference type="NCBI Taxonomy" id="48"/>
    <lineage>
        <taxon>Bacteria</taxon>
        <taxon>Pseudomonadati</taxon>
        <taxon>Myxococcota</taxon>
        <taxon>Myxococcia</taxon>
        <taxon>Myxococcales</taxon>
        <taxon>Cystobacterineae</taxon>
        <taxon>Archangiaceae</taxon>
        <taxon>Archangium</taxon>
    </lineage>
</organism>
<dbReference type="Gene3D" id="3.40.50.1110">
    <property type="entry name" value="SGNH hydrolase"/>
    <property type="match status" value="1"/>
</dbReference>
<evidence type="ECO:0000313" key="3">
    <source>
        <dbReference type="Proteomes" id="UP000256345"/>
    </source>
</evidence>
<accession>A0ABX9JRE9</accession>
<dbReference type="EMBL" id="QUMU01000013">
    <property type="protein sequence ID" value="REG25062.1"/>
    <property type="molecule type" value="Genomic_DNA"/>
</dbReference>
<evidence type="ECO:0000313" key="2">
    <source>
        <dbReference type="EMBL" id="REG25062.1"/>
    </source>
</evidence>
<dbReference type="InterPro" id="IPR007407">
    <property type="entry name" value="DUF459"/>
</dbReference>
<keyword evidence="3" id="KW-1185">Reference proteome</keyword>
<name>A0ABX9JRE9_9BACT</name>